<proteinExistence type="predicted"/>
<reference evidence="2" key="2">
    <citation type="submission" date="2020-09" db="EMBL/GenBank/DDBJ databases">
        <authorList>
            <person name="Sun Q."/>
            <person name="Kim S."/>
        </authorList>
    </citation>
    <scope>NUCLEOTIDE SEQUENCE</scope>
    <source>
        <strain evidence="2">KCTC 12988</strain>
    </source>
</reference>
<keyword evidence="3" id="KW-1185">Reference proteome</keyword>
<sequence>MKWFLLLYLSTLALLPAKTIEVFVALCDNKTQGIVPVGAKIGNGDDAPNNLYWGCSDGMSRYFKKSKKWKLLSSTNPDKTYLIETLEFQHIGTDTRLTAHAYRGSEMKKCLEDYFAALQSGGPDKLVAFIGHNGLMDTSPTLPEQTKTAKKQTPTIVLCCISDRYFAPHFQRYQANPLLLTSQLMYPGSFILHDAIEVWLKNGKPDDYLQAAAAAYAKNQKISTKAAKTIFSLGL</sequence>
<keyword evidence="1" id="KW-0732">Signal</keyword>
<name>A0A918WKV5_9BACT</name>
<protein>
    <submittedName>
        <fullName evidence="2">Uncharacterized protein</fullName>
    </submittedName>
</protein>
<feature type="signal peptide" evidence="1">
    <location>
        <begin position="1"/>
        <end position="19"/>
    </location>
</feature>
<feature type="chain" id="PRO_5037686859" evidence="1">
    <location>
        <begin position="20"/>
        <end position="235"/>
    </location>
</feature>
<dbReference type="EMBL" id="BMXI01000009">
    <property type="protein sequence ID" value="GHC55648.1"/>
    <property type="molecule type" value="Genomic_DNA"/>
</dbReference>
<evidence type="ECO:0000313" key="2">
    <source>
        <dbReference type="EMBL" id="GHC55648.1"/>
    </source>
</evidence>
<accession>A0A918WKV5</accession>
<reference evidence="2" key="1">
    <citation type="journal article" date="2014" name="Int. J. Syst. Evol. Microbiol.">
        <title>Complete genome sequence of Corynebacterium casei LMG S-19264T (=DSM 44701T), isolated from a smear-ripened cheese.</title>
        <authorList>
            <consortium name="US DOE Joint Genome Institute (JGI-PGF)"/>
            <person name="Walter F."/>
            <person name="Albersmeier A."/>
            <person name="Kalinowski J."/>
            <person name="Ruckert C."/>
        </authorList>
    </citation>
    <scope>NUCLEOTIDE SEQUENCE</scope>
    <source>
        <strain evidence="2">KCTC 12988</strain>
    </source>
</reference>
<gene>
    <name evidence="2" type="ORF">GCM10007100_22920</name>
</gene>
<comment type="caution">
    <text evidence="2">The sequence shown here is derived from an EMBL/GenBank/DDBJ whole genome shotgun (WGS) entry which is preliminary data.</text>
</comment>
<evidence type="ECO:0000256" key="1">
    <source>
        <dbReference type="SAM" id="SignalP"/>
    </source>
</evidence>
<dbReference type="AlphaFoldDB" id="A0A918WKV5"/>
<organism evidence="2 3">
    <name type="scientific">Roseibacillus persicicus</name>
    <dbReference type="NCBI Taxonomy" id="454148"/>
    <lineage>
        <taxon>Bacteria</taxon>
        <taxon>Pseudomonadati</taxon>
        <taxon>Verrucomicrobiota</taxon>
        <taxon>Verrucomicrobiia</taxon>
        <taxon>Verrucomicrobiales</taxon>
        <taxon>Verrucomicrobiaceae</taxon>
        <taxon>Roseibacillus</taxon>
    </lineage>
</organism>
<dbReference type="Proteomes" id="UP000644507">
    <property type="component" value="Unassembled WGS sequence"/>
</dbReference>
<evidence type="ECO:0000313" key="3">
    <source>
        <dbReference type="Proteomes" id="UP000644507"/>
    </source>
</evidence>
<dbReference type="RefSeq" id="WP_189570102.1">
    <property type="nucleotide sequence ID" value="NZ_BMXI01000009.1"/>
</dbReference>